<organism evidence="2 3">
    <name type="scientific">Alternaria atra</name>
    <dbReference type="NCBI Taxonomy" id="119953"/>
    <lineage>
        <taxon>Eukaryota</taxon>
        <taxon>Fungi</taxon>
        <taxon>Dikarya</taxon>
        <taxon>Ascomycota</taxon>
        <taxon>Pezizomycotina</taxon>
        <taxon>Dothideomycetes</taxon>
        <taxon>Pleosporomycetidae</taxon>
        <taxon>Pleosporales</taxon>
        <taxon>Pleosporineae</taxon>
        <taxon>Pleosporaceae</taxon>
        <taxon>Alternaria</taxon>
        <taxon>Alternaria sect. Ulocladioides</taxon>
    </lineage>
</organism>
<dbReference type="GeneID" id="67017595"/>
<comment type="caution">
    <text evidence="2">The sequence shown here is derived from an EMBL/GenBank/DDBJ whole genome shotgun (WGS) entry which is preliminary data.</text>
</comment>
<name>A0A8J2HUC4_9PLEO</name>
<gene>
    <name evidence="2" type="ORF">ALTATR162_LOCUS578</name>
</gene>
<accession>A0A8J2HUC4</accession>
<evidence type="ECO:0000313" key="3">
    <source>
        <dbReference type="Proteomes" id="UP000676310"/>
    </source>
</evidence>
<proteinExistence type="predicted"/>
<evidence type="ECO:0000256" key="1">
    <source>
        <dbReference type="SAM" id="MobiDB-lite"/>
    </source>
</evidence>
<dbReference type="RefSeq" id="XP_043164107.1">
    <property type="nucleotide sequence ID" value="XM_043308172.1"/>
</dbReference>
<feature type="compositionally biased region" description="Polar residues" evidence="1">
    <location>
        <begin position="31"/>
        <end position="48"/>
    </location>
</feature>
<reference evidence="2" key="1">
    <citation type="submission" date="2021-05" db="EMBL/GenBank/DDBJ databases">
        <authorList>
            <person name="Stam R."/>
        </authorList>
    </citation>
    <scope>NUCLEOTIDE SEQUENCE</scope>
    <source>
        <strain evidence="2">CS162</strain>
    </source>
</reference>
<dbReference type="AlphaFoldDB" id="A0A8J2HUC4"/>
<dbReference type="Proteomes" id="UP000676310">
    <property type="component" value="Unassembled WGS sequence"/>
</dbReference>
<protein>
    <submittedName>
        <fullName evidence="2">Uncharacterized protein</fullName>
    </submittedName>
</protein>
<evidence type="ECO:0000313" key="2">
    <source>
        <dbReference type="EMBL" id="CAG5139843.1"/>
    </source>
</evidence>
<dbReference type="EMBL" id="CAJRGZ010000015">
    <property type="protein sequence ID" value="CAG5139843.1"/>
    <property type="molecule type" value="Genomic_DNA"/>
</dbReference>
<feature type="region of interest" description="Disordered" evidence="1">
    <location>
        <begin position="1"/>
        <end position="48"/>
    </location>
</feature>
<feature type="compositionally biased region" description="Polar residues" evidence="1">
    <location>
        <begin position="9"/>
        <end position="23"/>
    </location>
</feature>
<keyword evidence="3" id="KW-1185">Reference proteome</keyword>
<sequence>MSEAPRVELNNTQTDFDLQTPNGTPDLINQMDGSPSQTNGSANQDLQNSAIKAKNGILESKSYLPPAQHLIS</sequence>